<dbReference type="PRINTS" id="PR01077">
    <property type="entry name" value="CLAUDIN"/>
</dbReference>
<keyword evidence="13" id="KW-1185">Reference proteome</keyword>
<evidence type="ECO:0000256" key="3">
    <source>
        <dbReference type="ARBA" id="ARBA00008295"/>
    </source>
</evidence>
<evidence type="ECO:0000313" key="12">
    <source>
        <dbReference type="EMBL" id="CBY24929.1"/>
    </source>
</evidence>
<evidence type="ECO:0000256" key="4">
    <source>
        <dbReference type="ARBA" id="ARBA00022427"/>
    </source>
</evidence>
<keyword evidence="6 11" id="KW-0812">Transmembrane</keyword>
<dbReference type="InterPro" id="IPR006187">
    <property type="entry name" value="Claudin"/>
</dbReference>
<protein>
    <recommendedName>
        <fullName evidence="14">Claudin</fullName>
    </recommendedName>
</protein>
<keyword evidence="8 11" id="KW-1133">Transmembrane helix</keyword>
<dbReference type="Proteomes" id="UP000001307">
    <property type="component" value="Unassembled WGS sequence"/>
</dbReference>
<name>E4XKE0_OIKDI</name>
<keyword evidence="7" id="KW-0965">Cell junction</keyword>
<dbReference type="GO" id="GO:0005198">
    <property type="term" value="F:structural molecule activity"/>
    <property type="evidence" value="ECO:0007669"/>
    <property type="project" value="InterPro"/>
</dbReference>
<evidence type="ECO:0000256" key="5">
    <source>
        <dbReference type="ARBA" id="ARBA00022475"/>
    </source>
</evidence>
<dbReference type="GO" id="GO:0005923">
    <property type="term" value="C:bicellular tight junction"/>
    <property type="evidence" value="ECO:0007669"/>
    <property type="project" value="UniProtKB-SubCell"/>
</dbReference>
<proteinExistence type="inferred from homology"/>
<feature type="transmembrane region" description="Helical" evidence="11">
    <location>
        <begin position="187"/>
        <end position="205"/>
    </location>
</feature>
<evidence type="ECO:0008006" key="14">
    <source>
        <dbReference type="Google" id="ProtNLM"/>
    </source>
</evidence>
<keyword evidence="9 11" id="KW-0472">Membrane</keyword>
<feature type="transmembrane region" description="Helical" evidence="11">
    <location>
        <begin position="21"/>
        <end position="39"/>
    </location>
</feature>
<dbReference type="PANTHER" id="PTHR12002">
    <property type="entry name" value="CLAUDIN"/>
    <property type="match status" value="1"/>
</dbReference>
<evidence type="ECO:0000256" key="9">
    <source>
        <dbReference type="ARBA" id="ARBA00023136"/>
    </source>
</evidence>
<keyword evidence="5" id="KW-1003">Cell membrane</keyword>
<evidence type="ECO:0000256" key="10">
    <source>
        <dbReference type="SAM" id="MobiDB-lite"/>
    </source>
</evidence>
<sequence length="295" mass="34285">MAYYREYDKIYTKEAEGIHYLNFWMVIISWIFHITMILLPRFAWFNPDQGSGIFGEFNAMKGLFWECGTVSDMNFLCYNIADSMFNIPTALLILQFMVCLAFVLLTIVIVLAFLGMEWSRAYEHDIEKKINIMRLCGALMIIIGILTFGTVMWYGITIEREFRFPNMPDNILTVHTDVVRYEYGACVYLGFALSLIDFICAFIFIKYPGSIEYEDEVESRIYEEKNDMPSYTVPALEYAAPTYNTRRFDKDDFREPADLKLGNLTTPKSTKSRFKSRNSRRSQPGSIIAKAPDFV</sequence>
<dbReference type="InParanoid" id="E4XKE0"/>
<dbReference type="GO" id="GO:0005886">
    <property type="term" value="C:plasma membrane"/>
    <property type="evidence" value="ECO:0007669"/>
    <property type="project" value="UniProtKB-SubCell"/>
</dbReference>
<organism evidence="12">
    <name type="scientific">Oikopleura dioica</name>
    <name type="common">Tunicate</name>
    <dbReference type="NCBI Taxonomy" id="34765"/>
    <lineage>
        <taxon>Eukaryota</taxon>
        <taxon>Metazoa</taxon>
        <taxon>Chordata</taxon>
        <taxon>Tunicata</taxon>
        <taxon>Appendicularia</taxon>
        <taxon>Copelata</taxon>
        <taxon>Oikopleuridae</taxon>
        <taxon>Oikopleura</taxon>
    </lineage>
</organism>
<dbReference type="EMBL" id="FN653064">
    <property type="protein sequence ID" value="CBY24929.1"/>
    <property type="molecule type" value="Genomic_DNA"/>
</dbReference>
<comment type="similarity">
    <text evidence="3">Belongs to the claudin family.</text>
</comment>
<dbReference type="Gene3D" id="1.20.140.150">
    <property type="match status" value="1"/>
</dbReference>
<evidence type="ECO:0000256" key="7">
    <source>
        <dbReference type="ARBA" id="ARBA00022949"/>
    </source>
</evidence>
<evidence type="ECO:0000256" key="11">
    <source>
        <dbReference type="SAM" id="Phobius"/>
    </source>
</evidence>
<evidence type="ECO:0000313" key="13">
    <source>
        <dbReference type="Proteomes" id="UP000001307"/>
    </source>
</evidence>
<evidence type="ECO:0000256" key="6">
    <source>
        <dbReference type="ARBA" id="ARBA00022692"/>
    </source>
</evidence>
<accession>E4XKE0</accession>
<dbReference type="OrthoDB" id="9933182at2759"/>
<evidence type="ECO:0000256" key="8">
    <source>
        <dbReference type="ARBA" id="ARBA00022989"/>
    </source>
</evidence>
<gene>
    <name evidence="12" type="ORF">GSOID_T00013103001</name>
</gene>
<feature type="transmembrane region" description="Helical" evidence="11">
    <location>
        <begin position="135"/>
        <end position="156"/>
    </location>
</feature>
<feature type="region of interest" description="Disordered" evidence="10">
    <location>
        <begin position="258"/>
        <end position="284"/>
    </location>
</feature>
<evidence type="ECO:0000256" key="2">
    <source>
        <dbReference type="ARBA" id="ARBA00004651"/>
    </source>
</evidence>
<feature type="compositionally biased region" description="Basic residues" evidence="10">
    <location>
        <begin position="270"/>
        <end position="280"/>
    </location>
</feature>
<feature type="transmembrane region" description="Helical" evidence="11">
    <location>
        <begin position="92"/>
        <end position="114"/>
    </location>
</feature>
<keyword evidence="4" id="KW-0796">Tight junction</keyword>
<comment type="subcellular location">
    <subcellularLocation>
        <location evidence="1">Cell junction</location>
        <location evidence="1">Tight junction</location>
    </subcellularLocation>
    <subcellularLocation>
        <location evidence="2">Cell membrane</location>
        <topology evidence="2">Multi-pass membrane protein</topology>
    </subcellularLocation>
</comment>
<evidence type="ECO:0000256" key="1">
    <source>
        <dbReference type="ARBA" id="ARBA00004435"/>
    </source>
</evidence>
<reference evidence="12" key="1">
    <citation type="journal article" date="2010" name="Science">
        <title>Plasticity of animal genome architecture unmasked by rapid evolution of a pelagic tunicate.</title>
        <authorList>
            <person name="Denoeud F."/>
            <person name="Henriet S."/>
            <person name="Mungpakdee S."/>
            <person name="Aury J.M."/>
            <person name="Da Silva C."/>
            <person name="Brinkmann H."/>
            <person name="Mikhaleva J."/>
            <person name="Olsen L.C."/>
            <person name="Jubin C."/>
            <person name="Canestro C."/>
            <person name="Bouquet J.M."/>
            <person name="Danks G."/>
            <person name="Poulain J."/>
            <person name="Campsteijn C."/>
            <person name="Adamski M."/>
            <person name="Cross I."/>
            <person name="Yadetie F."/>
            <person name="Muffato M."/>
            <person name="Louis A."/>
            <person name="Butcher S."/>
            <person name="Tsagkogeorga G."/>
            <person name="Konrad A."/>
            <person name="Singh S."/>
            <person name="Jensen M.F."/>
            <person name="Cong E.H."/>
            <person name="Eikeseth-Otteraa H."/>
            <person name="Noel B."/>
            <person name="Anthouard V."/>
            <person name="Porcel B.M."/>
            <person name="Kachouri-Lafond R."/>
            <person name="Nishino A."/>
            <person name="Ugolini M."/>
            <person name="Chourrout P."/>
            <person name="Nishida H."/>
            <person name="Aasland R."/>
            <person name="Huzurbazar S."/>
            <person name="Westhof E."/>
            <person name="Delsuc F."/>
            <person name="Lehrach H."/>
            <person name="Reinhardt R."/>
            <person name="Weissenbach J."/>
            <person name="Roy S.W."/>
            <person name="Artiguenave F."/>
            <person name="Postlethwait J.H."/>
            <person name="Manak J.R."/>
            <person name="Thompson E.M."/>
            <person name="Jaillon O."/>
            <person name="Du Pasquier L."/>
            <person name="Boudinot P."/>
            <person name="Liberles D.A."/>
            <person name="Volff J.N."/>
            <person name="Philippe H."/>
            <person name="Lenhard B."/>
            <person name="Roest Crollius H."/>
            <person name="Wincker P."/>
            <person name="Chourrout D."/>
        </authorList>
    </citation>
    <scope>NUCLEOTIDE SEQUENCE [LARGE SCALE GENOMIC DNA]</scope>
</reference>
<dbReference type="AlphaFoldDB" id="E4XKE0"/>